<reference evidence="2 4" key="1">
    <citation type="submission" date="2019-09" db="EMBL/GenBank/DDBJ databases">
        <title>Draft genome sequences of 48 bacterial type strains from the CCUG.</title>
        <authorList>
            <person name="Tunovic T."/>
            <person name="Pineiro-Iglesias B."/>
            <person name="Unosson C."/>
            <person name="Inganas E."/>
            <person name="Ohlen M."/>
            <person name="Cardew S."/>
            <person name="Jensie-Markopoulos S."/>
            <person name="Salva-Serra F."/>
            <person name="Jaen-Luchoro D."/>
            <person name="Karlsson R."/>
            <person name="Svensson-Stadler L."/>
            <person name="Chun J."/>
            <person name="Moore E."/>
        </authorList>
    </citation>
    <scope>NUCLEOTIDE SEQUENCE [LARGE SCALE GENOMIC DNA]</scope>
    <source>
        <strain evidence="2 4">CCUG 54555</strain>
    </source>
</reference>
<accession>A0A6H9SF91</accession>
<evidence type="ECO:0000313" key="5">
    <source>
        <dbReference type="Proteomes" id="UP000494222"/>
    </source>
</evidence>
<evidence type="ECO:0000313" key="4">
    <source>
        <dbReference type="Proteomes" id="UP000430232"/>
    </source>
</evidence>
<evidence type="ECO:0000259" key="1">
    <source>
        <dbReference type="PROSITE" id="PS51350"/>
    </source>
</evidence>
<dbReference type="PROSITE" id="PS51350">
    <property type="entry name" value="PTS_HPR_DOM"/>
    <property type="match status" value="1"/>
</dbReference>
<dbReference type="Proteomes" id="UP000430232">
    <property type="component" value="Unassembled WGS sequence"/>
</dbReference>
<protein>
    <submittedName>
        <fullName evidence="3">Aldolase</fullName>
    </submittedName>
    <submittedName>
        <fullName evidence="2">HPr family phosphocarrier protein</fullName>
    </submittedName>
</protein>
<sequence length="87" mass="8885">MATVVYVEIGRAWNRSRASAARDALVAAARRFDSDTHLIANGVSASAKDASAVAALQLHGGTSAQLLATGPDEDTALQALLPLLQAG</sequence>
<dbReference type="InterPro" id="IPR000032">
    <property type="entry name" value="HPr-like"/>
</dbReference>
<proteinExistence type="predicted"/>
<keyword evidence="4" id="KW-1185">Reference proteome</keyword>
<dbReference type="Gene3D" id="3.30.1340.10">
    <property type="entry name" value="HPr-like"/>
    <property type="match status" value="1"/>
</dbReference>
<dbReference type="Pfam" id="PF00381">
    <property type="entry name" value="PTS-HPr"/>
    <property type="match status" value="1"/>
</dbReference>
<name>A0A6H9SF91_9BURK</name>
<evidence type="ECO:0000313" key="3">
    <source>
        <dbReference type="EMBL" id="VWB50083.1"/>
    </source>
</evidence>
<dbReference type="Proteomes" id="UP000494222">
    <property type="component" value="Unassembled WGS sequence"/>
</dbReference>
<gene>
    <name evidence="3" type="ORF">BLA24064_02272</name>
    <name evidence="2" type="ORF">F7R21_29605</name>
</gene>
<dbReference type="InterPro" id="IPR035895">
    <property type="entry name" value="HPr-like_sf"/>
</dbReference>
<evidence type="ECO:0000313" key="2">
    <source>
        <dbReference type="EMBL" id="KAB0632438.1"/>
    </source>
</evidence>
<reference evidence="3 5" key="2">
    <citation type="submission" date="2019-09" db="EMBL/GenBank/DDBJ databases">
        <authorList>
            <person name="Depoorter E."/>
        </authorList>
    </citation>
    <scope>NUCLEOTIDE SEQUENCE [LARGE SCALE GENOMIC DNA]</scope>
    <source>
        <strain evidence="3">LMG 24064</strain>
    </source>
</reference>
<dbReference type="SUPFAM" id="SSF55594">
    <property type="entry name" value="HPr-like"/>
    <property type="match status" value="1"/>
</dbReference>
<dbReference type="RefSeq" id="WP_151068095.1">
    <property type="nucleotide sequence ID" value="NZ_CABVPL010000012.1"/>
</dbReference>
<dbReference type="GeneID" id="99789536"/>
<dbReference type="AlphaFoldDB" id="A0A6H9SF91"/>
<organism evidence="2 4">
    <name type="scientific">Burkholderia latens</name>
    <dbReference type="NCBI Taxonomy" id="488446"/>
    <lineage>
        <taxon>Bacteria</taxon>
        <taxon>Pseudomonadati</taxon>
        <taxon>Pseudomonadota</taxon>
        <taxon>Betaproteobacteria</taxon>
        <taxon>Burkholderiales</taxon>
        <taxon>Burkholderiaceae</taxon>
        <taxon>Burkholderia</taxon>
        <taxon>Burkholderia cepacia complex</taxon>
    </lineage>
</organism>
<feature type="domain" description="HPr" evidence="1">
    <location>
        <begin position="1"/>
        <end position="87"/>
    </location>
</feature>
<dbReference type="EMBL" id="CABVPL010000012">
    <property type="protein sequence ID" value="VWB50083.1"/>
    <property type="molecule type" value="Genomic_DNA"/>
</dbReference>
<dbReference type="EMBL" id="VZOJ01000131">
    <property type="protein sequence ID" value="KAB0632438.1"/>
    <property type="molecule type" value="Genomic_DNA"/>
</dbReference>